<reference evidence="2 3" key="1">
    <citation type="submission" date="2016-11" db="EMBL/GenBank/DDBJ databases">
        <authorList>
            <person name="Jaros S."/>
            <person name="Januszkiewicz K."/>
            <person name="Wedrychowicz H."/>
        </authorList>
    </citation>
    <scope>NUCLEOTIDE SEQUENCE [LARGE SCALE GENOMIC DNA]</scope>
    <source>
        <strain evidence="2 3">DSM 19436</strain>
    </source>
</reference>
<dbReference type="EMBL" id="FQUP01000001">
    <property type="protein sequence ID" value="SHF23740.1"/>
    <property type="molecule type" value="Genomic_DNA"/>
</dbReference>
<keyword evidence="2" id="KW-0808">Transferase</keyword>
<dbReference type="InterPro" id="IPR016181">
    <property type="entry name" value="Acyl_CoA_acyltransferase"/>
</dbReference>
<keyword evidence="3" id="KW-1185">Reference proteome</keyword>
<dbReference type="AlphaFoldDB" id="A0A1M5A0A7"/>
<dbReference type="GO" id="GO:0016747">
    <property type="term" value="F:acyltransferase activity, transferring groups other than amino-acyl groups"/>
    <property type="evidence" value="ECO:0007669"/>
    <property type="project" value="InterPro"/>
</dbReference>
<dbReference type="OrthoDB" id="4549080at2"/>
<feature type="domain" description="N-acetyltransferase" evidence="1">
    <location>
        <begin position="4"/>
        <end position="131"/>
    </location>
</feature>
<organism evidence="2 3">
    <name type="scientific">Kaistia soli DSM 19436</name>
    <dbReference type="NCBI Taxonomy" id="1122133"/>
    <lineage>
        <taxon>Bacteria</taxon>
        <taxon>Pseudomonadati</taxon>
        <taxon>Pseudomonadota</taxon>
        <taxon>Alphaproteobacteria</taxon>
        <taxon>Hyphomicrobiales</taxon>
        <taxon>Kaistiaceae</taxon>
        <taxon>Kaistia</taxon>
    </lineage>
</organism>
<dbReference type="InterPro" id="IPR000182">
    <property type="entry name" value="GNAT_dom"/>
</dbReference>
<sequence length="131" mass="14075">MTAVDIRTDPPLANANLAALWSAAWGNTGPADFQPMLTHSLVYLGAYDGTRLVGFVHVAFDGGVHAFLLDPTVHPDCRRTGLGTRLVTEAARLSAERGAEWLHVDYEPHLAGFYAGCGFRATEAGLLRLTP</sequence>
<dbReference type="Proteomes" id="UP000184485">
    <property type="component" value="Unassembled WGS sequence"/>
</dbReference>
<evidence type="ECO:0000313" key="3">
    <source>
        <dbReference type="Proteomes" id="UP000184485"/>
    </source>
</evidence>
<proteinExistence type="predicted"/>
<gene>
    <name evidence="2" type="ORF">SAMN02745157_1974</name>
</gene>
<dbReference type="SUPFAM" id="SSF55729">
    <property type="entry name" value="Acyl-CoA N-acyltransferases (Nat)"/>
    <property type="match status" value="1"/>
</dbReference>
<dbReference type="Pfam" id="PF00583">
    <property type="entry name" value="Acetyltransf_1"/>
    <property type="match status" value="1"/>
</dbReference>
<accession>A0A1M5A0A7</accession>
<evidence type="ECO:0000313" key="2">
    <source>
        <dbReference type="EMBL" id="SHF23740.1"/>
    </source>
</evidence>
<dbReference type="STRING" id="1122133.SAMN02745157_1974"/>
<dbReference type="CDD" id="cd04301">
    <property type="entry name" value="NAT_SF"/>
    <property type="match status" value="1"/>
</dbReference>
<dbReference type="PROSITE" id="PS51186">
    <property type="entry name" value="GNAT"/>
    <property type="match status" value="1"/>
</dbReference>
<dbReference type="RefSeq" id="WP_073052458.1">
    <property type="nucleotide sequence ID" value="NZ_FQUP01000001.1"/>
</dbReference>
<name>A0A1M5A0A7_9HYPH</name>
<dbReference type="Gene3D" id="3.40.630.30">
    <property type="match status" value="1"/>
</dbReference>
<protein>
    <submittedName>
        <fullName evidence="2">Acetyltransferase (GNAT) family protein</fullName>
    </submittedName>
</protein>
<evidence type="ECO:0000259" key="1">
    <source>
        <dbReference type="PROSITE" id="PS51186"/>
    </source>
</evidence>